<sequence length="387" mass="42733">MPTYPSTLLILRFFSKSALIDLFLLDFCRLVRFVGMECGFLSQKGSGGRGVKEKNANDSNIEAVKEKNLNDGSMMMEVQSPVVDHTNVVRTSGGSYPPLPTQRTTLVGNTPGKSSYANVIGESSKKAVKLYGVLIIEFNDDGLSVIATKLGTSLMLDSDTADMCLQSWGRSSYTRVTIELWADIKLKDNIVVFGHNQEEYPKNIRLGVAKNLKKPSVLVGLKVGFKPHKDYRPEPKKPTASPNGNKQGVAHTNVVSNLYPFDVLNSVDNDVEFGTNGWTINLVNNGATSSILMDEVGNPLKKVEFLSDCDSEDKVASVGNDMAHSLASERVGFGTQSFLEQWRDSYGNGDYDEYPYDDDMYEGQDIPQEIQAICDNLDIRVRGRKNK</sequence>
<evidence type="ECO:0000313" key="3">
    <source>
        <dbReference type="EMBL" id="GEU69950.1"/>
    </source>
</evidence>
<evidence type="ECO:0000256" key="1">
    <source>
        <dbReference type="SAM" id="MobiDB-lite"/>
    </source>
</evidence>
<proteinExistence type="predicted"/>
<feature type="compositionally biased region" description="Basic and acidic residues" evidence="1">
    <location>
        <begin position="228"/>
        <end position="237"/>
    </location>
</feature>
<feature type="region of interest" description="Disordered" evidence="1">
    <location>
        <begin position="228"/>
        <end position="248"/>
    </location>
</feature>
<evidence type="ECO:0000256" key="2">
    <source>
        <dbReference type="SAM" id="SignalP"/>
    </source>
</evidence>
<name>A0A6L2M8I7_TANCI</name>
<reference evidence="3" key="1">
    <citation type="journal article" date="2019" name="Sci. Rep.">
        <title>Draft genome of Tanacetum cinerariifolium, the natural source of mosquito coil.</title>
        <authorList>
            <person name="Yamashiro T."/>
            <person name="Shiraishi A."/>
            <person name="Satake H."/>
            <person name="Nakayama K."/>
        </authorList>
    </citation>
    <scope>NUCLEOTIDE SEQUENCE</scope>
</reference>
<dbReference type="AlphaFoldDB" id="A0A6L2M8I7"/>
<feature type="signal peptide" evidence="2">
    <location>
        <begin position="1"/>
        <end position="20"/>
    </location>
</feature>
<gene>
    <name evidence="3" type="ORF">Tci_041928</name>
</gene>
<feature type="chain" id="PRO_5026745024" evidence="2">
    <location>
        <begin position="21"/>
        <end position="387"/>
    </location>
</feature>
<organism evidence="3">
    <name type="scientific">Tanacetum cinerariifolium</name>
    <name type="common">Dalmatian daisy</name>
    <name type="synonym">Chrysanthemum cinerariifolium</name>
    <dbReference type="NCBI Taxonomy" id="118510"/>
    <lineage>
        <taxon>Eukaryota</taxon>
        <taxon>Viridiplantae</taxon>
        <taxon>Streptophyta</taxon>
        <taxon>Embryophyta</taxon>
        <taxon>Tracheophyta</taxon>
        <taxon>Spermatophyta</taxon>
        <taxon>Magnoliopsida</taxon>
        <taxon>eudicotyledons</taxon>
        <taxon>Gunneridae</taxon>
        <taxon>Pentapetalae</taxon>
        <taxon>asterids</taxon>
        <taxon>campanulids</taxon>
        <taxon>Asterales</taxon>
        <taxon>Asteraceae</taxon>
        <taxon>Asteroideae</taxon>
        <taxon>Anthemideae</taxon>
        <taxon>Anthemidinae</taxon>
        <taxon>Tanacetum</taxon>
    </lineage>
</organism>
<dbReference type="EMBL" id="BKCJ010006028">
    <property type="protein sequence ID" value="GEU69950.1"/>
    <property type="molecule type" value="Genomic_DNA"/>
</dbReference>
<protein>
    <submittedName>
        <fullName evidence="3">Uncharacterized protein</fullName>
    </submittedName>
</protein>
<comment type="caution">
    <text evidence="3">The sequence shown here is derived from an EMBL/GenBank/DDBJ whole genome shotgun (WGS) entry which is preliminary data.</text>
</comment>
<accession>A0A6L2M8I7</accession>
<keyword evidence="2" id="KW-0732">Signal</keyword>